<dbReference type="CDD" id="cd18008">
    <property type="entry name" value="DEXDc_SHPRH-like"/>
    <property type="match status" value="1"/>
</dbReference>
<dbReference type="Pfam" id="PF08797">
    <property type="entry name" value="HIRAN"/>
    <property type="match status" value="1"/>
</dbReference>
<dbReference type="GO" id="GO:0008094">
    <property type="term" value="F:ATP-dependent activity, acting on DNA"/>
    <property type="evidence" value="ECO:0007669"/>
    <property type="project" value="TreeGrafter"/>
</dbReference>
<feature type="compositionally biased region" description="Basic and acidic residues" evidence="14">
    <location>
        <begin position="8"/>
        <end position="20"/>
    </location>
</feature>
<evidence type="ECO:0000256" key="7">
    <source>
        <dbReference type="ARBA" id="ARBA00022801"/>
    </source>
</evidence>
<evidence type="ECO:0000256" key="11">
    <source>
        <dbReference type="ARBA" id="ARBA00023204"/>
    </source>
</evidence>
<feature type="compositionally biased region" description="Low complexity" evidence="14">
    <location>
        <begin position="1243"/>
        <end position="1252"/>
    </location>
</feature>
<dbReference type="InterPro" id="IPR027417">
    <property type="entry name" value="P-loop_NTPase"/>
</dbReference>
<evidence type="ECO:0000259" key="15">
    <source>
        <dbReference type="PROSITE" id="PS50089"/>
    </source>
</evidence>
<dbReference type="EMBL" id="PXOG01000053">
    <property type="protein sequence ID" value="RGP79238.1"/>
    <property type="molecule type" value="Genomic_DNA"/>
</dbReference>
<accession>A0A395T3F8</accession>
<dbReference type="GO" id="GO:0003676">
    <property type="term" value="F:nucleic acid binding"/>
    <property type="evidence" value="ECO:0007669"/>
    <property type="project" value="InterPro"/>
</dbReference>
<feature type="domain" description="RING-type" evidence="15">
    <location>
        <begin position="898"/>
        <end position="943"/>
    </location>
</feature>
<evidence type="ECO:0000256" key="14">
    <source>
        <dbReference type="SAM" id="MobiDB-lite"/>
    </source>
</evidence>
<dbReference type="GO" id="GO:0005524">
    <property type="term" value="F:ATP binding"/>
    <property type="evidence" value="ECO:0007669"/>
    <property type="project" value="UniProtKB-KW"/>
</dbReference>
<feature type="region of interest" description="Disordered" evidence="14">
    <location>
        <begin position="1475"/>
        <end position="1498"/>
    </location>
</feature>
<dbReference type="PANTHER" id="PTHR45626">
    <property type="entry name" value="TRANSCRIPTION TERMINATION FACTOR 2-RELATED"/>
    <property type="match status" value="1"/>
</dbReference>
<keyword evidence="4" id="KW-0547">Nucleotide-binding</keyword>
<dbReference type="Gene3D" id="3.40.50.10810">
    <property type="entry name" value="Tandem AAA-ATPase domain"/>
    <property type="match status" value="1"/>
</dbReference>
<evidence type="ECO:0000313" key="18">
    <source>
        <dbReference type="EMBL" id="RGP79238.1"/>
    </source>
</evidence>
<evidence type="ECO:0000256" key="4">
    <source>
        <dbReference type="ARBA" id="ARBA00022741"/>
    </source>
</evidence>
<sequence>MKLPFENAHPDDHVDPEPPTKRRRFFADPEEASSDPVAHDSSPLPPPKRFFKDEDEIEQENKQLDTISEKPNDSPPESFPTEPSVPQQESSVSFDQETFEAFIGDKVSEDVLSAIRSNCGNDLERAVNMYFDGTYKKFMKKSSWPAPLRPAASSSRSSIVSSEHKLPVQTFKRTPNERYIGAFGVEGWATRSGTSLLKHGDVVKIERQKRAPQPAKLKGKAGPVTPSRGFGAASKRQDVIVRFSTQNGTEVGRLARETADWVSALIDEKICKFEGTVVYAPERLRTNDTIFLQLRCSLLNSAFFSRSFQLADDRSTAFFEQNETNDEKTLRLRQVALVKLFQEINLYPTLSNSATKDGRKGLLRAAEQDEEKQKEAKKTNGNENGNGKEANSSQSSDTEEGKELEQDQLDALYKKAQSFDFNTPEAEPADTFALTLRRYQKQALHWMMAKEKDEKSHREPSMHPLWEQYDWPLKDVDENDLPQIEGQSKFYVNPYSGDLSLDFPVQEQHCLGGILADEMGLGKTIQMLSLVHTHRSEVALQARQSVVTPSNVNQLTRLGKNSESVLDAPCTTLVIAPMSLLSQWQSEAEKASKERTMRTELYYGNEKSSNLQALCCTSNAANAPDLVITSYGVVLSEFSSLAARNGDKSFHNGLFSLRFFRIIIDEAHHIKNRSSKTARACYEISATHRWALTGTPIVNKLEDLFSLVRFLGVEPWNNFSFWRTFITVPFESGDFMRALDVVQTVLEPLVLRRTKDMKTPDGEPLVLLPPKQIEIVEVELSETEREVYNYIFNKAKRTFSHNVEAGTVMKAFTTIFAQILRLRQSCCHPVLVRNREIVADEVEAGAAADAAAGLADDMDLESLITSFTAVTDEASKESNQTFGAHALEQIRDEAENECPLCFEEPMNDQTVTGCWHSACKKCLLDYVKHQTDKAEVPRCFSCREPINKRDMFEVVRHDDDPDMMSKKPKISLQRVGVNASSAKVVALMSELRALRREHPRMKSVVFSQFTSFLSLIEPALTRANIRFLRLDGSMAQKARAAVLNEFTERKGFTVLLLSLRAGGVGLNLTSAGRVFMMDPWWSFAVEAQAIDRVHRMGQESEVQVKRFVVKESVEERMLKVQERKKFIDIRYIYTLDHPSLESREEVEGSNSNVAATYDLGVSTSTAKDKSEDEYDSDDEHHLCSLLLYFISKILLNHLRDEPKEPPMDRFAEQIFGKQNQSSRARLPEEPSFMETFAKNLAKSAAKSAAKRAMGQSTSEKRTRDWARGNSSQISPEDFHGVAEFVLGMLSSNNKTPQPRKGEEIRGKDRKRKRDKDKDRSREIPRSKGLEDEAEGERYGSDKERRKRRRHRVTFAEPYYDARPQEESYYPPPYEPRRRRDRQQEQGQEQEPHQIRGEYDEVEDREERRRRRRQRRYKRDLDLKTLKTELEAMSSTIISLNARGASHRDCEFYDRFVRKGGRLQDVIGSTLGQIRGLQEGDTEAEERRRRRDKRRREKR</sequence>
<organism evidence="18 19">
    <name type="scientific">Fusarium longipes</name>
    <dbReference type="NCBI Taxonomy" id="694270"/>
    <lineage>
        <taxon>Eukaryota</taxon>
        <taxon>Fungi</taxon>
        <taxon>Dikarya</taxon>
        <taxon>Ascomycota</taxon>
        <taxon>Pezizomycotina</taxon>
        <taxon>Sordariomycetes</taxon>
        <taxon>Hypocreomycetidae</taxon>
        <taxon>Hypocreales</taxon>
        <taxon>Nectriaceae</taxon>
        <taxon>Fusarium</taxon>
    </lineage>
</organism>
<dbReference type="InterPro" id="IPR014001">
    <property type="entry name" value="Helicase_ATP-bd"/>
</dbReference>
<dbReference type="PROSITE" id="PS50089">
    <property type="entry name" value="ZF_RING_2"/>
    <property type="match status" value="1"/>
</dbReference>
<evidence type="ECO:0000256" key="8">
    <source>
        <dbReference type="ARBA" id="ARBA00022806"/>
    </source>
</evidence>
<feature type="compositionally biased region" description="Basic and acidic residues" evidence="14">
    <location>
        <begin position="59"/>
        <end position="72"/>
    </location>
</feature>
<feature type="compositionally biased region" description="Basic and acidic residues" evidence="14">
    <location>
        <begin position="1374"/>
        <end position="1398"/>
    </location>
</feature>
<feature type="compositionally biased region" description="Basic and acidic residues" evidence="14">
    <location>
        <begin position="371"/>
        <end position="380"/>
    </location>
</feature>
<feature type="region of interest" description="Disordered" evidence="14">
    <location>
        <begin position="1"/>
        <end position="93"/>
    </location>
</feature>
<feature type="compositionally biased region" description="Basic residues" evidence="14">
    <location>
        <begin position="1487"/>
        <end position="1498"/>
    </location>
</feature>
<keyword evidence="3" id="KW-0479">Metal-binding</keyword>
<dbReference type="GO" id="GO:0005634">
    <property type="term" value="C:nucleus"/>
    <property type="evidence" value="ECO:0007669"/>
    <property type="project" value="UniProtKB-SubCell"/>
</dbReference>
<name>A0A395T3F8_9HYPO</name>
<dbReference type="InterPro" id="IPR001650">
    <property type="entry name" value="Helicase_C-like"/>
</dbReference>
<dbReference type="GO" id="GO:0016818">
    <property type="term" value="F:hydrolase activity, acting on acid anhydrides, in phosphorus-containing anhydrides"/>
    <property type="evidence" value="ECO:0007669"/>
    <property type="project" value="InterPro"/>
</dbReference>
<evidence type="ECO:0000259" key="17">
    <source>
        <dbReference type="PROSITE" id="PS51194"/>
    </source>
</evidence>
<dbReference type="CDD" id="cd18793">
    <property type="entry name" value="SF2_C_SNF"/>
    <property type="match status" value="1"/>
</dbReference>
<comment type="subcellular location">
    <subcellularLocation>
        <location evidence="1">Nucleus</location>
    </subcellularLocation>
</comment>
<dbReference type="PROSITE" id="PS51192">
    <property type="entry name" value="HELICASE_ATP_BIND_1"/>
    <property type="match status" value="1"/>
</dbReference>
<dbReference type="InterPro" id="IPR050628">
    <property type="entry name" value="SNF2_RAD54_helicase_TF"/>
</dbReference>
<dbReference type="InterPro" id="IPR014905">
    <property type="entry name" value="HIRAN"/>
</dbReference>
<dbReference type="GO" id="GO:0006281">
    <property type="term" value="P:DNA repair"/>
    <property type="evidence" value="ECO:0007669"/>
    <property type="project" value="UniProtKB-KW"/>
</dbReference>
<evidence type="ECO:0000259" key="16">
    <source>
        <dbReference type="PROSITE" id="PS51192"/>
    </source>
</evidence>
<evidence type="ECO:0000256" key="6">
    <source>
        <dbReference type="ARBA" id="ARBA00022771"/>
    </source>
</evidence>
<dbReference type="Pfam" id="PF00271">
    <property type="entry name" value="Helicase_C"/>
    <property type="match status" value="1"/>
</dbReference>
<evidence type="ECO:0000256" key="10">
    <source>
        <dbReference type="ARBA" id="ARBA00022840"/>
    </source>
</evidence>
<feature type="region of interest" description="Disordered" evidence="14">
    <location>
        <begin position="209"/>
        <end position="231"/>
    </location>
</feature>
<dbReference type="Gene3D" id="3.30.40.10">
    <property type="entry name" value="Zinc/RING finger domain, C3HC4 (zinc finger)"/>
    <property type="match status" value="1"/>
</dbReference>
<keyword evidence="8" id="KW-0347">Helicase</keyword>
<dbReference type="STRING" id="694270.A0A395T3F8"/>
<feature type="compositionally biased region" description="Polar residues" evidence="14">
    <location>
        <begin position="84"/>
        <end position="93"/>
    </location>
</feature>
<comment type="similarity">
    <text evidence="2">Belongs to the SNF2/RAD54 helicase family.</text>
</comment>
<keyword evidence="11" id="KW-0234">DNA repair</keyword>
<dbReference type="CDD" id="cd16572">
    <property type="entry name" value="RING-HC_SpRad8-like"/>
    <property type="match status" value="1"/>
</dbReference>
<evidence type="ECO:0000256" key="2">
    <source>
        <dbReference type="ARBA" id="ARBA00007025"/>
    </source>
</evidence>
<proteinExistence type="inferred from homology"/>
<dbReference type="SMART" id="SM00910">
    <property type="entry name" value="HIRAN"/>
    <property type="match status" value="1"/>
</dbReference>
<dbReference type="InterPro" id="IPR013083">
    <property type="entry name" value="Znf_RING/FYVE/PHD"/>
</dbReference>
<dbReference type="InterPro" id="IPR001841">
    <property type="entry name" value="Znf_RING"/>
</dbReference>
<dbReference type="SMART" id="SM00490">
    <property type="entry name" value="HELICc"/>
    <property type="match status" value="1"/>
</dbReference>
<dbReference type="Pfam" id="PF24975">
    <property type="entry name" value="UBA_Rad5"/>
    <property type="match status" value="1"/>
</dbReference>
<keyword evidence="7" id="KW-0378">Hydrolase</keyword>
<evidence type="ECO:0000256" key="9">
    <source>
        <dbReference type="ARBA" id="ARBA00022833"/>
    </source>
</evidence>
<evidence type="ECO:0000256" key="5">
    <source>
        <dbReference type="ARBA" id="ARBA00022763"/>
    </source>
</evidence>
<dbReference type="PROSITE" id="PS51194">
    <property type="entry name" value="HELICASE_CTER"/>
    <property type="match status" value="1"/>
</dbReference>
<feature type="compositionally biased region" description="Low complexity" evidence="14">
    <location>
        <begin position="381"/>
        <end position="391"/>
    </location>
</feature>
<keyword evidence="12" id="KW-0539">Nucleus</keyword>
<dbReference type="SUPFAM" id="SSF52540">
    <property type="entry name" value="P-loop containing nucleoside triphosphate hydrolases"/>
    <property type="match status" value="2"/>
</dbReference>
<dbReference type="InterPro" id="IPR000330">
    <property type="entry name" value="SNF2_N"/>
</dbReference>
<dbReference type="Gene3D" id="3.40.50.300">
    <property type="entry name" value="P-loop containing nucleotide triphosphate hydrolases"/>
    <property type="match status" value="1"/>
</dbReference>
<feature type="region of interest" description="Disordered" evidence="14">
    <location>
        <begin position="366"/>
        <end position="404"/>
    </location>
</feature>
<feature type="region of interest" description="Disordered" evidence="14">
    <location>
        <begin position="1289"/>
        <end position="1414"/>
    </location>
</feature>
<evidence type="ECO:0000313" key="19">
    <source>
        <dbReference type="Proteomes" id="UP000266234"/>
    </source>
</evidence>
<comment type="caution">
    <text evidence="18">The sequence shown here is derived from an EMBL/GenBank/DDBJ whole genome shotgun (WGS) entry which is preliminary data.</text>
</comment>
<evidence type="ECO:0000256" key="3">
    <source>
        <dbReference type="ARBA" id="ARBA00022723"/>
    </source>
</evidence>
<evidence type="ECO:0000256" key="13">
    <source>
        <dbReference type="PROSITE-ProRule" id="PRU00175"/>
    </source>
</evidence>
<evidence type="ECO:0000256" key="1">
    <source>
        <dbReference type="ARBA" id="ARBA00004123"/>
    </source>
</evidence>
<keyword evidence="19" id="KW-1185">Reference proteome</keyword>
<feature type="domain" description="Helicase C-terminal" evidence="17">
    <location>
        <begin position="986"/>
        <end position="1143"/>
    </location>
</feature>
<evidence type="ECO:0000256" key="12">
    <source>
        <dbReference type="ARBA" id="ARBA00023242"/>
    </source>
</evidence>
<dbReference type="SUPFAM" id="SSF57850">
    <property type="entry name" value="RING/U-box"/>
    <property type="match status" value="1"/>
</dbReference>
<gene>
    <name evidence="18" type="ORF">FLONG3_2674</name>
</gene>
<dbReference type="Proteomes" id="UP000266234">
    <property type="component" value="Unassembled WGS sequence"/>
</dbReference>
<dbReference type="InterPro" id="IPR038718">
    <property type="entry name" value="SNF2-like_sf"/>
</dbReference>
<dbReference type="OrthoDB" id="2801544at2759"/>
<dbReference type="GO" id="GO:0004386">
    <property type="term" value="F:helicase activity"/>
    <property type="evidence" value="ECO:0007669"/>
    <property type="project" value="UniProtKB-KW"/>
</dbReference>
<keyword evidence="10" id="KW-0067">ATP-binding</keyword>
<reference evidence="18 19" key="1">
    <citation type="journal article" date="2018" name="PLoS Pathog.">
        <title>Evolution of structural diversity of trichothecenes, a family of toxins produced by plant pathogenic and entomopathogenic fungi.</title>
        <authorList>
            <person name="Proctor R.H."/>
            <person name="McCormick S.P."/>
            <person name="Kim H.S."/>
            <person name="Cardoza R.E."/>
            <person name="Stanley A.M."/>
            <person name="Lindo L."/>
            <person name="Kelly A."/>
            <person name="Brown D.W."/>
            <person name="Lee T."/>
            <person name="Vaughan M.M."/>
            <person name="Alexander N.J."/>
            <person name="Busman M."/>
            <person name="Gutierrez S."/>
        </authorList>
    </citation>
    <scope>NUCLEOTIDE SEQUENCE [LARGE SCALE GENOMIC DNA]</scope>
    <source>
        <strain evidence="18 19">NRRL 20695</strain>
    </source>
</reference>
<dbReference type="Pfam" id="PF00176">
    <property type="entry name" value="SNF2-rel_dom"/>
    <property type="match status" value="1"/>
</dbReference>
<feature type="domain" description="Helicase ATP-binding" evidence="16">
    <location>
        <begin position="504"/>
        <end position="714"/>
    </location>
</feature>
<feature type="compositionally biased region" description="Basic and acidic residues" evidence="14">
    <location>
        <begin position="1315"/>
        <end position="1343"/>
    </location>
</feature>
<keyword evidence="9" id="KW-0862">Zinc</keyword>
<keyword evidence="5" id="KW-0227">DNA damage</keyword>
<feature type="region of interest" description="Disordered" evidence="14">
    <location>
        <begin position="1243"/>
        <end position="1277"/>
    </location>
</feature>
<dbReference type="InterPro" id="IPR049730">
    <property type="entry name" value="SNF2/RAD54-like_C"/>
</dbReference>
<keyword evidence="6 13" id="KW-0863">Zinc-finger</keyword>
<dbReference type="GO" id="GO:0008270">
    <property type="term" value="F:zinc ion binding"/>
    <property type="evidence" value="ECO:0007669"/>
    <property type="project" value="UniProtKB-KW"/>
</dbReference>
<protein>
    <submittedName>
        <fullName evidence="18">DNA repair rad5</fullName>
    </submittedName>
</protein>
<dbReference type="SMART" id="SM00487">
    <property type="entry name" value="DEXDc"/>
    <property type="match status" value="1"/>
</dbReference>
<dbReference type="PANTHER" id="PTHR45626:SF22">
    <property type="entry name" value="DNA REPAIR PROTEIN RAD5"/>
    <property type="match status" value="1"/>
</dbReference>